<dbReference type="GO" id="GO:0004523">
    <property type="term" value="F:RNA-DNA hybrid ribonuclease activity"/>
    <property type="evidence" value="ECO:0007669"/>
    <property type="project" value="InterPro"/>
</dbReference>
<dbReference type="InterPro" id="IPR043502">
    <property type="entry name" value="DNA/RNA_pol_sf"/>
</dbReference>
<dbReference type="SUPFAM" id="SSF53098">
    <property type="entry name" value="Ribonuclease H-like"/>
    <property type="match status" value="1"/>
</dbReference>
<protein>
    <recommendedName>
        <fullName evidence="1">Reverse transcriptase domain-containing protein</fullName>
    </recommendedName>
</protein>
<dbReference type="InterPro" id="IPR005135">
    <property type="entry name" value="Endo/exonuclease/phosphatase"/>
</dbReference>
<dbReference type="InterPro" id="IPR002156">
    <property type="entry name" value="RNaseH_domain"/>
</dbReference>
<name>A0AAW2CEA2_9ROSI</name>
<dbReference type="Proteomes" id="UP001459277">
    <property type="component" value="Unassembled WGS sequence"/>
</dbReference>
<dbReference type="InterPro" id="IPR000477">
    <property type="entry name" value="RT_dom"/>
</dbReference>
<reference evidence="2 3" key="1">
    <citation type="submission" date="2024-01" db="EMBL/GenBank/DDBJ databases">
        <title>A telomere-to-telomere, gap-free genome of sweet tea (Lithocarpus litseifolius).</title>
        <authorList>
            <person name="Zhou J."/>
        </authorList>
    </citation>
    <scope>NUCLEOTIDE SEQUENCE [LARGE SCALE GENOMIC DNA]</scope>
    <source>
        <strain evidence="2">Zhou-2022a</strain>
        <tissue evidence="2">Leaf</tissue>
    </source>
</reference>
<dbReference type="Pfam" id="PF13456">
    <property type="entry name" value="RVT_3"/>
    <property type="match status" value="1"/>
</dbReference>
<evidence type="ECO:0000313" key="2">
    <source>
        <dbReference type="EMBL" id="KAK9995857.1"/>
    </source>
</evidence>
<dbReference type="GO" id="GO:0003676">
    <property type="term" value="F:nucleic acid binding"/>
    <property type="evidence" value="ECO:0007669"/>
    <property type="project" value="InterPro"/>
</dbReference>
<dbReference type="CDD" id="cd01650">
    <property type="entry name" value="RT_nLTR_like"/>
    <property type="match status" value="1"/>
</dbReference>
<gene>
    <name evidence="2" type="ORF">SO802_020543</name>
</gene>
<dbReference type="AlphaFoldDB" id="A0AAW2CEA2"/>
<feature type="domain" description="Reverse transcriptase" evidence="1">
    <location>
        <begin position="576"/>
        <end position="847"/>
    </location>
</feature>
<accession>A0AAW2CEA2</accession>
<dbReference type="Gene3D" id="3.30.420.10">
    <property type="entry name" value="Ribonuclease H-like superfamily/Ribonuclease H"/>
    <property type="match status" value="1"/>
</dbReference>
<evidence type="ECO:0000259" key="1">
    <source>
        <dbReference type="PROSITE" id="PS50878"/>
    </source>
</evidence>
<dbReference type="Pfam" id="PF03372">
    <property type="entry name" value="Exo_endo_phos"/>
    <property type="match status" value="1"/>
</dbReference>
<dbReference type="Gene3D" id="3.60.10.10">
    <property type="entry name" value="Endonuclease/exonuclease/phosphatase"/>
    <property type="match status" value="1"/>
</dbReference>
<dbReference type="InterPro" id="IPR052343">
    <property type="entry name" value="Retrotransposon-Effector_Assoc"/>
</dbReference>
<dbReference type="Pfam" id="PF13966">
    <property type="entry name" value="zf-RVT"/>
    <property type="match status" value="1"/>
</dbReference>
<dbReference type="InterPro" id="IPR012337">
    <property type="entry name" value="RNaseH-like_sf"/>
</dbReference>
<evidence type="ECO:0000313" key="3">
    <source>
        <dbReference type="Proteomes" id="UP001459277"/>
    </source>
</evidence>
<dbReference type="CDD" id="cd06222">
    <property type="entry name" value="RNase_H_like"/>
    <property type="match status" value="1"/>
</dbReference>
<dbReference type="SUPFAM" id="SSF56219">
    <property type="entry name" value="DNase I-like"/>
    <property type="match status" value="1"/>
</dbReference>
<dbReference type="InterPro" id="IPR044730">
    <property type="entry name" value="RNase_H-like_dom_plant"/>
</dbReference>
<dbReference type="EMBL" id="JAZDWU010000007">
    <property type="protein sequence ID" value="KAK9995857.1"/>
    <property type="molecule type" value="Genomic_DNA"/>
</dbReference>
<dbReference type="SUPFAM" id="SSF56672">
    <property type="entry name" value="DNA/RNA polymerases"/>
    <property type="match status" value="1"/>
</dbReference>
<keyword evidence="3" id="KW-1185">Reference proteome</keyword>
<dbReference type="Pfam" id="PF00078">
    <property type="entry name" value="RVT_1"/>
    <property type="match status" value="1"/>
</dbReference>
<proteinExistence type="predicted"/>
<dbReference type="PANTHER" id="PTHR46890:SF48">
    <property type="entry name" value="RNA-DIRECTED DNA POLYMERASE"/>
    <property type="match status" value="1"/>
</dbReference>
<dbReference type="InterPro" id="IPR036691">
    <property type="entry name" value="Endo/exonu/phosph_ase_sf"/>
</dbReference>
<dbReference type="PROSITE" id="PS50878">
    <property type="entry name" value="RT_POL"/>
    <property type="match status" value="1"/>
</dbReference>
<sequence>MEAEPSGVLVPNLDILLRNESSDIDGFAEVLNKGMESLTPLADMTNSAATQPLKNSKQKWSRLLCEVGETDSSSDMEISESRRPELETVDLTIRKKKRVSVVSKEGKENNQTEAELADLVGKKDPKMVFLMETKVDKEVIERISCKMQYKIFVVVPRHNRGGGLALLWKEDFAMKVLTSSDNHIDGVVDQGMDDAWRFTGFYGEPDTSSRDNSWILLRDLSHRHNLPWIFLGDFNEILRLEEKQGLDRPERKMQGFRDALDYCGFKDLGFSGYPFTWCNRRPGDHNVWIRLDRGVATVDWILRFPTSRIHHLECFHSDHRPILLISDAEQKRFYRKGRPFRLEAMWLKDKTCEDVVKQSWADLHDTNPVSILLKKITSCQVNLSIWNRVTFGHVRNTLAKKLKDLSHAEEAGLYNTNPDKIEMLRAEINLLKVKEEAMWKQRSHSEWLKEGDRNTRYFHCQDNQRNKHNFILGLEDEFGSWTEDEEKMGRLANSYFDTMFTTLNPTGFDEILSGLLPTVTVDMNNSLNKPYNAEEVLKVLHQMAPLTAPSPDGMSPIFYKTFWHIVGKDVTEVVLTALNSGNIPDSINSTFIALIPRIKDPKKVSDFRPISLCNVVYKLIAKVLVNRLKLILPYVVSDSQSAFLSGRLITDNVLVAFETLHFLKRKTQGKDGYMALKLDMSKAYDRVDWVFLERAMLHLGFAGSFVDTIMSCIKSVSYSVLLNGVPGKTIKPSRGLRQGDPLSPYLFLLCAMGLQGLLHKAESEGAIRGVSICRNGPRVSHLFFADDSVLFCRAKESECQVKWEKLCQAKDCGGLGFKEIEKFNDALLAKQVWRMSKNPESLCHRVFKARFFPNCSILEANSSASGSYAWKSILSARDVVRKGMVWRIGDGKSVSLKEDKWLPDQVYHSVCSPLPSIPPDAKVSILIDEENGTWKEAEISQNFLPHEAKKIMSIPLSTKLPQGSPIWSKTPSGIFSTRSAYKLLVNEASANSPGSSNPHPQRHLWRGVWMLRTPNKVKHFTWQACNNSLPTMDNLFRRHITPSACCNTCKTQTEDIFHVVWGYRRLLRDFLEAHDDAPVIVRNPVQPKWSTPAQSRYKANFDGALFKSTDSAGLGVIIRDTNGAVIGALSARVPLPQSVAMVEALACRRAVQFAIEIGLHEVIFEGDAAVIINAISNGSANLSLYGHIVDDILAQASLLDFSEFCFVPRSCNTVADALAKRAKVGSELQVWLEDCPDDIAPLVLGDIS</sequence>
<dbReference type="InterPro" id="IPR036397">
    <property type="entry name" value="RNaseH_sf"/>
</dbReference>
<dbReference type="PANTHER" id="PTHR46890">
    <property type="entry name" value="NON-LTR RETROLELEMENT REVERSE TRANSCRIPTASE-LIKE PROTEIN-RELATED"/>
    <property type="match status" value="1"/>
</dbReference>
<organism evidence="2 3">
    <name type="scientific">Lithocarpus litseifolius</name>
    <dbReference type="NCBI Taxonomy" id="425828"/>
    <lineage>
        <taxon>Eukaryota</taxon>
        <taxon>Viridiplantae</taxon>
        <taxon>Streptophyta</taxon>
        <taxon>Embryophyta</taxon>
        <taxon>Tracheophyta</taxon>
        <taxon>Spermatophyta</taxon>
        <taxon>Magnoliopsida</taxon>
        <taxon>eudicotyledons</taxon>
        <taxon>Gunneridae</taxon>
        <taxon>Pentapetalae</taxon>
        <taxon>rosids</taxon>
        <taxon>fabids</taxon>
        <taxon>Fagales</taxon>
        <taxon>Fagaceae</taxon>
        <taxon>Lithocarpus</taxon>
    </lineage>
</organism>
<dbReference type="InterPro" id="IPR026960">
    <property type="entry name" value="RVT-Znf"/>
</dbReference>
<comment type="caution">
    <text evidence="2">The sequence shown here is derived from an EMBL/GenBank/DDBJ whole genome shotgun (WGS) entry which is preliminary data.</text>
</comment>